<dbReference type="SUPFAM" id="SSF64263">
    <property type="entry name" value="Prokaryotic ribosomal protein L17"/>
    <property type="match status" value="1"/>
</dbReference>
<feature type="compositionally biased region" description="Low complexity" evidence="4">
    <location>
        <begin position="74"/>
        <end position="84"/>
    </location>
</feature>
<feature type="compositionally biased region" description="Basic and acidic residues" evidence="4">
    <location>
        <begin position="149"/>
        <end position="161"/>
    </location>
</feature>
<evidence type="ECO:0000313" key="5">
    <source>
        <dbReference type="EMBL" id="SVC19712.1"/>
    </source>
</evidence>
<protein>
    <recommendedName>
        <fullName evidence="6">Ribosomal protein L17</fullName>
    </recommendedName>
</protein>
<comment type="similarity">
    <text evidence="1">Belongs to the bacterial ribosomal protein bL17 family.</text>
</comment>
<dbReference type="InterPro" id="IPR036373">
    <property type="entry name" value="Ribosomal_bL17_sf"/>
</dbReference>
<evidence type="ECO:0000256" key="3">
    <source>
        <dbReference type="ARBA" id="ARBA00023274"/>
    </source>
</evidence>
<dbReference type="InterPro" id="IPR047859">
    <property type="entry name" value="Ribosomal_bL17_CS"/>
</dbReference>
<dbReference type="GO" id="GO:0006412">
    <property type="term" value="P:translation"/>
    <property type="evidence" value="ECO:0007669"/>
    <property type="project" value="InterPro"/>
</dbReference>
<feature type="compositionally biased region" description="Acidic residues" evidence="4">
    <location>
        <begin position="198"/>
        <end position="228"/>
    </location>
</feature>
<dbReference type="GO" id="GO:0003735">
    <property type="term" value="F:structural constituent of ribosome"/>
    <property type="evidence" value="ECO:0007669"/>
    <property type="project" value="InterPro"/>
</dbReference>
<sequence>MGRTGEHRNAMLANMVCSLIEKSRITTTLAKAKAARVVAEKMVTLGKKGTLHHRRLAAARLRAPQRKFFHGTNTTPGKGSGAKATKGKDLREKWREEHDVVHKLFDEIAPEFKDRMGGYTRIVKIAGARKGDAAQMAILMWVEESLEEKAKPKPAQDKAGDSPETPEASATEEEAPAAEEASGETPAEASAEKPAEAPAEESAEAPAEESAEAPAEESAEAPAEESADTGESKEEK</sequence>
<accession>A0A382K8G2</accession>
<feature type="region of interest" description="Disordered" evidence="4">
    <location>
        <begin position="68"/>
        <end position="93"/>
    </location>
</feature>
<dbReference type="GO" id="GO:0022625">
    <property type="term" value="C:cytosolic large ribosomal subunit"/>
    <property type="evidence" value="ECO:0007669"/>
    <property type="project" value="TreeGrafter"/>
</dbReference>
<dbReference type="InterPro" id="IPR000456">
    <property type="entry name" value="Ribosomal_bL17"/>
</dbReference>
<keyword evidence="2" id="KW-0689">Ribosomal protein</keyword>
<keyword evidence="3" id="KW-0687">Ribonucleoprotein</keyword>
<dbReference type="Gene3D" id="3.90.1030.10">
    <property type="entry name" value="Ribosomal protein L17"/>
    <property type="match status" value="1"/>
</dbReference>
<organism evidence="5">
    <name type="scientific">marine metagenome</name>
    <dbReference type="NCBI Taxonomy" id="408172"/>
    <lineage>
        <taxon>unclassified sequences</taxon>
        <taxon>metagenomes</taxon>
        <taxon>ecological metagenomes</taxon>
    </lineage>
</organism>
<dbReference type="AlphaFoldDB" id="A0A382K8G2"/>
<evidence type="ECO:0000256" key="4">
    <source>
        <dbReference type="SAM" id="MobiDB-lite"/>
    </source>
</evidence>
<dbReference type="PANTHER" id="PTHR14413:SF16">
    <property type="entry name" value="LARGE RIBOSOMAL SUBUNIT PROTEIN BL17M"/>
    <property type="match status" value="1"/>
</dbReference>
<dbReference type="NCBIfam" id="TIGR00059">
    <property type="entry name" value="L17"/>
    <property type="match status" value="1"/>
</dbReference>
<dbReference type="PANTHER" id="PTHR14413">
    <property type="entry name" value="RIBOSOMAL PROTEIN L17"/>
    <property type="match status" value="1"/>
</dbReference>
<name>A0A382K8G2_9ZZZZ</name>
<feature type="compositionally biased region" description="Low complexity" evidence="4">
    <location>
        <begin position="178"/>
        <end position="189"/>
    </location>
</feature>
<dbReference type="Pfam" id="PF01196">
    <property type="entry name" value="Ribosomal_L17"/>
    <property type="match status" value="1"/>
</dbReference>
<gene>
    <name evidence="5" type="ORF">METZ01_LOCUS272566</name>
</gene>
<evidence type="ECO:0000256" key="1">
    <source>
        <dbReference type="ARBA" id="ARBA00008777"/>
    </source>
</evidence>
<proteinExistence type="inferred from homology"/>
<dbReference type="EMBL" id="UINC01078540">
    <property type="protein sequence ID" value="SVC19712.1"/>
    <property type="molecule type" value="Genomic_DNA"/>
</dbReference>
<dbReference type="PROSITE" id="PS01167">
    <property type="entry name" value="RIBOSOMAL_L17"/>
    <property type="match status" value="1"/>
</dbReference>
<feature type="region of interest" description="Disordered" evidence="4">
    <location>
        <begin position="149"/>
        <end position="236"/>
    </location>
</feature>
<evidence type="ECO:0000256" key="2">
    <source>
        <dbReference type="ARBA" id="ARBA00022980"/>
    </source>
</evidence>
<evidence type="ECO:0008006" key="6">
    <source>
        <dbReference type="Google" id="ProtNLM"/>
    </source>
</evidence>
<reference evidence="5" key="1">
    <citation type="submission" date="2018-05" db="EMBL/GenBank/DDBJ databases">
        <authorList>
            <person name="Lanie J.A."/>
            <person name="Ng W.-L."/>
            <person name="Kazmierczak K.M."/>
            <person name="Andrzejewski T.M."/>
            <person name="Davidsen T.M."/>
            <person name="Wayne K.J."/>
            <person name="Tettelin H."/>
            <person name="Glass J.I."/>
            <person name="Rusch D."/>
            <person name="Podicherti R."/>
            <person name="Tsui H.-C.T."/>
            <person name="Winkler M.E."/>
        </authorList>
    </citation>
    <scope>NUCLEOTIDE SEQUENCE</scope>
</reference>